<protein>
    <submittedName>
        <fullName evidence="1">Thermopsin family protease</fullName>
        <ecNumber evidence="1">3.4.23.-</ecNumber>
    </submittedName>
</protein>
<comment type="caution">
    <text evidence="1">The sequence shown here is derived from an EMBL/GenBank/DDBJ whole genome shotgun (WGS) entry which is preliminary data.</text>
</comment>
<evidence type="ECO:0000313" key="2">
    <source>
        <dbReference type="Proteomes" id="UP000033636"/>
    </source>
</evidence>
<name>A0ACC6V309_9CREN</name>
<sequence length="361" mass="38315">MRPLRVALIAALGALAAAYVYLAGMGLGDSEPLAAGIVDLGACGPYNYAYNATGAMGLLYLANASFYSYGPSRSNSIGIQLNVYIAGGGGAYWAQDVLILSRINGTYYLAAADYLYNLSDLSSLSVKGHGGVVEEAHGGRVIRLYQFSATAGPLDLPATLGARIFINGSAVYFSYMVDGAWRVYDVVQLPEGAYSISVGQELYGRRADLEWVVVGPQEGYAAYIERWSGWAQLFYYYGGWRQPPCAYSAARAPSTAESTDAAHGLAEYLTPSGEVAQAAGPTELALLWRPSLEVEPAAGAIVITAYPPLGDWHIYVNGTPIEAPGFPVEVPAGPGVYYIRAELYAGSAEVYKADYLVTVPG</sequence>
<dbReference type="EC" id="3.4.23.-" evidence="1"/>
<keyword evidence="1" id="KW-0645">Protease</keyword>
<accession>A0ACC6V309</accession>
<proteinExistence type="predicted"/>
<organism evidence="1 2">
    <name type="scientific">Thermoproteus sp. AZ2</name>
    <dbReference type="NCBI Taxonomy" id="1609232"/>
    <lineage>
        <taxon>Archaea</taxon>
        <taxon>Thermoproteota</taxon>
        <taxon>Thermoprotei</taxon>
        <taxon>Thermoproteales</taxon>
        <taxon>Thermoproteaceae</taxon>
        <taxon>Thermoproteus</taxon>
    </lineage>
</organism>
<evidence type="ECO:0000313" key="1">
    <source>
        <dbReference type="EMBL" id="MFB6491439.1"/>
    </source>
</evidence>
<gene>
    <name evidence="1" type="ORF">TU35_009465</name>
</gene>
<dbReference type="EMBL" id="JZWT02000034">
    <property type="protein sequence ID" value="MFB6491439.1"/>
    <property type="molecule type" value="Genomic_DNA"/>
</dbReference>
<dbReference type="Proteomes" id="UP000033636">
    <property type="component" value="Unassembled WGS sequence"/>
</dbReference>
<reference evidence="1" key="1">
    <citation type="submission" date="2024-07" db="EMBL/GenBank/DDBJ databases">
        <title>Metagenome and Metagenome-Assembled Genomes of Archaea from a hot spring from the geothermal field of Los Azufres, Mexico.</title>
        <authorList>
            <person name="Marin-Paredes R."/>
            <person name="Martinez-Romero E."/>
            <person name="Servin-Garciduenas L.E."/>
        </authorList>
    </citation>
    <scope>NUCLEOTIDE SEQUENCE</scope>
</reference>
<keyword evidence="1" id="KW-0378">Hydrolase</keyword>